<dbReference type="RefSeq" id="WP_261401436.1">
    <property type="nucleotide sequence ID" value="NZ_CP081869.1"/>
</dbReference>
<evidence type="ECO:0000313" key="2">
    <source>
        <dbReference type="EMBL" id="QZN98506.1"/>
    </source>
</evidence>
<gene>
    <name evidence="2" type="ORF">K6K41_15775</name>
</gene>
<reference evidence="2" key="1">
    <citation type="submission" date="2021-08" db="EMBL/GenBank/DDBJ databases">
        <authorList>
            <person name="Zhang H."/>
            <person name="Xu M."/>
            <person name="Yu Z."/>
            <person name="Yang L."/>
            <person name="Cai Y."/>
        </authorList>
    </citation>
    <scope>NUCLEOTIDE SEQUENCE</scope>
    <source>
        <strain evidence="2">CHL1</strain>
    </source>
</reference>
<evidence type="ECO:0000313" key="3">
    <source>
        <dbReference type="Proteomes" id="UP000825701"/>
    </source>
</evidence>
<accession>A0A9E6RD15</accession>
<dbReference type="Pfam" id="PF08885">
    <property type="entry name" value="GSCFA"/>
    <property type="match status" value="1"/>
</dbReference>
<keyword evidence="3" id="KW-1185">Reference proteome</keyword>
<dbReference type="EMBL" id="CP081869">
    <property type="protein sequence ID" value="QZN98506.1"/>
    <property type="molecule type" value="Genomic_DNA"/>
</dbReference>
<protein>
    <submittedName>
        <fullName evidence="2">GSCFA domain-containing protein</fullName>
    </submittedName>
</protein>
<name>A0A9E6RD15_9HYPH</name>
<dbReference type="KEGG" id="cmet:K6K41_15775"/>
<proteinExistence type="predicted"/>
<sequence length="367" mass="39782">MGEHPYRGLPAKSFWNATVRDAPSGDIDPVGRFELELSPETRVATSGSCFAQHIARHLSASGLNYFIAEDAHPLTPRPVAAAHQYGVYSARFGNVYTARQLLQLFRRAHGSFEPQEDVWIESDGSALDPFRPTVQPGGFANEAEMRADRAYHLSAVRRMFSELDVLIFTLGLTECWRSRADGAVFPICPGVSGGVFDPALHEFYNQTLADVHADMSQFLEGLRSVNPRARVMLTVSPVPLAATAAAGGNVVSATVYSKSVLRVAAEMLAQENEHVQYFPSYEIITGPGARGAYYAEDLRNVTEAGVAHVMKVFMAHATLKSEASRVEAIPSERPAPQLAPAAGAAAAYASASQWVEALCDEQLLDQT</sequence>
<dbReference type="AlphaFoldDB" id="A0A9E6RD15"/>
<feature type="domain" description="GSCFA" evidence="1">
    <location>
        <begin position="42"/>
        <end position="313"/>
    </location>
</feature>
<dbReference type="InterPro" id="IPR014982">
    <property type="entry name" value="GSCFA"/>
</dbReference>
<dbReference type="Proteomes" id="UP000825701">
    <property type="component" value="Chromosome"/>
</dbReference>
<evidence type="ECO:0000259" key="1">
    <source>
        <dbReference type="Pfam" id="PF08885"/>
    </source>
</evidence>
<organism evidence="2 3">
    <name type="scientific">Chenggangzhangella methanolivorans</name>
    <dbReference type="NCBI Taxonomy" id="1437009"/>
    <lineage>
        <taxon>Bacteria</taxon>
        <taxon>Pseudomonadati</taxon>
        <taxon>Pseudomonadota</taxon>
        <taxon>Alphaproteobacteria</taxon>
        <taxon>Hyphomicrobiales</taxon>
        <taxon>Methylopilaceae</taxon>
        <taxon>Chenggangzhangella</taxon>
    </lineage>
</organism>